<accession>A0A024UJD9</accession>
<sequence>MALTAPVKREAFGSTWFGPLEAVQACAKLALSVVEHIYDRERPDEEKKVSNGRERGQAEWTIEHLHLYAGHIALQQCTDTVHRRTDVLEVAASSSRHVDTMVHMKATTDSIPFSRLGFHSDTTQPDVDHISDLDRDVANDLAIALALEANQAVVYLPSDTPKFVKEMLWFHESWVDMISHQPAKWRTDIVVFTDGDLPLWNYLNCTTAIRVTPDEPNRCIVVQGYKKVKSDTFNYGFADSINVVAMESAATAPYDWILRTDIDTFFTPAVLL</sequence>
<organism evidence="2">
    <name type="scientific">Aphanomyces invadans</name>
    <dbReference type="NCBI Taxonomy" id="157072"/>
    <lineage>
        <taxon>Eukaryota</taxon>
        <taxon>Sar</taxon>
        <taxon>Stramenopiles</taxon>
        <taxon>Oomycota</taxon>
        <taxon>Saprolegniomycetes</taxon>
        <taxon>Saprolegniales</taxon>
        <taxon>Verrucalvaceae</taxon>
        <taxon>Aphanomyces</taxon>
    </lineage>
</organism>
<dbReference type="Pfam" id="PF23741">
    <property type="entry name" value="DUF7164"/>
    <property type="match status" value="2"/>
</dbReference>
<dbReference type="EMBL" id="KI913956">
    <property type="protein sequence ID" value="ETW05957.1"/>
    <property type="molecule type" value="Genomic_DNA"/>
</dbReference>
<feature type="domain" description="DUF7164" evidence="1">
    <location>
        <begin position="10"/>
        <end position="132"/>
    </location>
</feature>
<evidence type="ECO:0000313" key="2">
    <source>
        <dbReference type="EMBL" id="ETW05957.1"/>
    </source>
</evidence>
<dbReference type="STRING" id="157072.A0A024UJD9"/>
<feature type="domain" description="DUF7164" evidence="1">
    <location>
        <begin position="152"/>
        <end position="271"/>
    </location>
</feature>
<dbReference type="VEuPathDB" id="FungiDB:H310_03590"/>
<protein>
    <recommendedName>
        <fullName evidence="1">DUF7164 domain-containing protein</fullName>
    </recommendedName>
</protein>
<evidence type="ECO:0000259" key="1">
    <source>
        <dbReference type="Pfam" id="PF23741"/>
    </source>
</evidence>
<dbReference type="OrthoDB" id="330499at2759"/>
<dbReference type="InterPro" id="IPR055588">
    <property type="entry name" value="DUF7164"/>
</dbReference>
<dbReference type="AlphaFoldDB" id="A0A024UJD9"/>
<gene>
    <name evidence="2" type="ORF">H310_03590</name>
</gene>
<name>A0A024UJD9_9STRA</name>
<dbReference type="RefSeq" id="XP_008865734.1">
    <property type="nucleotide sequence ID" value="XM_008867512.1"/>
</dbReference>
<dbReference type="GeneID" id="20080640"/>
<reference evidence="2" key="1">
    <citation type="submission" date="2013-12" db="EMBL/GenBank/DDBJ databases">
        <title>The Genome Sequence of Aphanomyces invadans NJM9701.</title>
        <authorList>
            <consortium name="The Broad Institute Genomics Platform"/>
            <person name="Russ C."/>
            <person name="Tyler B."/>
            <person name="van West P."/>
            <person name="Dieguez-Uribeondo J."/>
            <person name="Young S.K."/>
            <person name="Zeng Q."/>
            <person name="Gargeya S."/>
            <person name="Fitzgerald M."/>
            <person name="Abouelleil A."/>
            <person name="Alvarado L."/>
            <person name="Chapman S.B."/>
            <person name="Gainer-Dewar J."/>
            <person name="Goldberg J."/>
            <person name="Griggs A."/>
            <person name="Gujja S."/>
            <person name="Hansen M."/>
            <person name="Howarth C."/>
            <person name="Imamovic A."/>
            <person name="Ireland A."/>
            <person name="Larimer J."/>
            <person name="McCowan C."/>
            <person name="Murphy C."/>
            <person name="Pearson M."/>
            <person name="Poon T.W."/>
            <person name="Priest M."/>
            <person name="Roberts A."/>
            <person name="Saif S."/>
            <person name="Shea T."/>
            <person name="Sykes S."/>
            <person name="Wortman J."/>
            <person name="Nusbaum C."/>
            <person name="Birren B."/>
        </authorList>
    </citation>
    <scope>NUCLEOTIDE SEQUENCE [LARGE SCALE GENOMIC DNA]</scope>
    <source>
        <strain evidence="2">NJM9701</strain>
    </source>
</reference>
<proteinExistence type="predicted"/>